<proteinExistence type="predicted"/>
<dbReference type="CDD" id="cd10923">
    <property type="entry name" value="CE4_COG5298"/>
    <property type="match status" value="1"/>
</dbReference>
<dbReference type="RefSeq" id="WP_203935803.1">
    <property type="nucleotide sequence ID" value="NZ_BOON01000043.1"/>
</dbReference>
<accession>A0A8J3X5L3</accession>
<evidence type="ECO:0000256" key="1">
    <source>
        <dbReference type="SAM" id="SignalP"/>
    </source>
</evidence>
<keyword evidence="1" id="KW-0732">Signal</keyword>
<feature type="signal peptide" evidence="1">
    <location>
        <begin position="1"/>
        <end position="30"/>
    </location>
</feature>
<reference evidence="2" key="1">
    <citation type="submission" date="2021-01" db="EMBL/GenBank/DDBJ databases">
        <title>Whole genome shotgun sequence of Planosporangium mesophilum NBRC 109066.</title>
        <authorList>
            <person name="Komaki H."/>
            <person name="Tamura T."/>
        </authorList>
    </citation>
    <scope>NUCLEOTIDE SEQUENCE</scope>
    <source>
        <strain evidence="2">NBRC 109066</strain>
    </source>
</reference>
<comment type="caution">
    <text evidence="2">The sequence shown here is derived from an EMBL/GenBank/DDBJ whole genome shotgun (WGS) entry which is preliminary data.</text>
</comment>
<keyword evidence="3" id="KW-1185">Reference proteome</keyword>
<dbReference type="SUPFAM" id="SSF88713">
    <property type="entry name" value="Glycoside hydrolase/deacetylase"/>
    <property type="match status" value="1"/>
</dbReference>
<gene>
    <name evidence="2" type="ORF">Pme01_44700</name>
</gene>
<evidence type="ECO:0000313" key="2">
    <source>
        <dbReference type="EMBL" id="GII24873.1"/>
    </source>
</evidence>
<organism evidence="2 3">
    <name type="scientific">Planosporangium mesophilum</name>
    <dbReference type="NCBI Taxonomy" id="689768"/>
    <lineage>
        <taxon>Bacteria</taxon>
        <taxon>Bacillati</taxon>
        <taxon>Actinomycetota</taxon>
        <taxon>Actinomycetes</taxon>
        <taxon>Micromonosporales</taxon>
        <taxon>Micromonosporaceae</taxon>
        <taxon>Planosporangium</taxon>
    </lineage>
</organism>
<feature type="chain" id="PRO_5038527058" description="DUF2334 domain-containing protein" evidence="1">
    <location>
        <begin position="31"/>
        <end position="547"/>
    </location>
</feature>
<dbReference type="InterPro" id="IPR011330">
    <property type="entry name" value="Glyco_hydro/deAcase_b/a-brl"/>
</dbReference>
<dbReference type="AlphaFoldDB" id="A0A8J3X5L3"/>
<dbReference type="GO" id="GO:0005975">
    <property type="term" value="P:carbohydrate metabolic process"/>
    <property type="evidence" value="ECO:0007669"/>
    <property type="project" value="InterPro"/>
</dbReference>
<evidence type="ECO:0008006" key="4">
    <source>
        <dbReference type="Google" id="ProtNLM"/>
    </source>
</evidence>
<dbReference type="Pfam" id="PF10096">
    <property type="entry name" value="DUF2334"/>
    <property type="match status" value="1"/>
</dbReference>
<name>A0A8J3X5L3_9ACTN</name>
<protein>
    <recommendedName>
        <fullName evidence="4">DUF2334 domain-containing protein</fullName>
    </recommendedName>
</protein>
<dbReference type="EMBL" id="BOON01000043">
    <property type="protein sequence ID" value="GII24873.1"/>
    <property type="molecule type" value="Genomic_DNA"/>
</dbReference>
<evidence type="ECO:0000313" key="3">
    <source>
        <dbReference type="Proteomes" id="UP000599074"/>
    </source>
</evidence>
<sequence length="547" mass="58397">MTVPAAPGAGAPSRRAFRALAVLVATALLAAPAGGCDAFGGGSPARGPAAGGGGCAAPQNTAVPRTLVLYDGEDRYAELYAMETANLVSHFGGWTSHPVAGYAACEDARYTAIVYIGSAGGTPLPGAFLDDVLAARVPVMWLGDDIGQLAARRPDAATRLGFVAAGFDPSPVTEVRYKGTALTRHEANTGGVMDLRITDAAKVKTLAEAVRTGGVRAPWAIRTGTLTYVGELPFPYLAPDDRYLAFTDLLFDLLAPATPERHRALVRIEDVGPHSDPAQLRALGDYLAGRGVPFSVAVFASYDDPAGVYSGGRPVHLRLRDRPDLVAALRYLTERGGTLIAHGYSHGYTGGRNPYGVSAEDYEFWRSHIDAGNRVVLDGPVPEDSPSWASGRLAAARAEWAAVGLPAPDIFEFPHYLASADDYRAISAEVAARYERANYFSGVLTGRPVDPTLYASQFFPYPVRDVYGTAVIPETLGNVATQRFNQNEPRSPEQILDSARRQLVVRDGVASFFYHPFLGLEYLPKLVEGLQALGYTFAPARDMILPK</sequence>
<dbReference type="Proteomes" id="UP000599074">
    <property type="component" value="Unassembled WGS sequence"/>
</dbReference>
<dbReference type="InterPro" id="IPR018763">
    <property type="entry name" value="DUF2334"/>
</dbReference>